<dbReference type="SUPFAM" id="SSF53474">
    <property type="entry name" value="alpha/beta-Hydrolases"/>
    <property type="match status" value="1"/>
</dbReference>
<dbReference type="InterPro" id="IPR029058">
    <property type="entry name" value="AB_hydrolase_fold"/>
</dbReference>
<dbReference type="PATRIC" id="fig|1365253.3.peg.441"/>
<proteinExistence type="predicted"/>
<name>A0A167HCH3_9GAMM</name>
<accession>A0A167HCH3</accession>
<sequence>MKANKDFDLMIYPNMGHVLDKNPYFVRQRWDYFVRHLLGMEPPKSYLITK</sequence>
<evidence type="ECO:0000313" key="1">
    <source>
        <dbReference type="EMBL" id="KZN57969.1"/>
    </source>
</evidence>
<dbReference type="EMBL" id="AUXT01000019">
    <property type="protein sequence ID" value="KZN57969.1"/>
    <property type="molecule type" value="Genomic_DNA"/>
</dbReference>
<dbReference type="Proteomes" id="UP000076587">
    <property type="component" value="Unassembled WGS sequence"/>
</dbReference>
<evidence type="ECO:0000313" key="2">
    <source>
        <dbReference type="Proteomes" id="UP000076587"/>
    </source>
</evidence>
<comment type="caution">
    <text evidence="1">The sequence shown here is derived from an EMBL/GenBank/DDBJ whole genome shotgun (WGS) entry which is preliminary data.</text>
</comment>
<protein>
    <recommendedName>
        <fullName evidence="3">Peptidase S9 prolyl oligopeptidase catalytic domain-containing protein</fullName>
    </recommendedName>
</protein>
<gene>
    <name evidence="1" type="ORF">N482_22980</name>
</gene>
<dbReference type="AlphaFoldDB" id="A0A167HCH3"/>
<reference evidence="1 2" key="1">
    <citation type="submission" date="2013-07" db="EMBL/GenBank/DDBJ databases">
        <title>Comparative Genomic and Metabolomic Analysis of Twelve Strains of Pseudoalteromonas luteoviolacea.</title>
        <authorList>
            <person name="Vynne N.G."/>
            <person name="Mansson M."/>
            <person name="Gram L."/>
        </authorList>
    </citation>
    <scope>NUCLEOTIDE SEQUENCE [LARGE SCALE GENOMIC DNA]</scope>
    <source>
        <strain evidence="1 2">NCIMB 1942</strain>
    </source>
</reference>
<organism evidence="1 2">
    <name type="scientific">Pseudoalteromonas luteoviolacea NCIMB 1942</name>
    <dbReference type="NCBI Taxonomy" id="1365253"/>
    <lineage>
        <taxon>Bacteria</taxon>
        <taxon>Pseudomonadati</taxon>
        <taxon>Pseudomonadota</taxon>
        <taxon>Gammaproteobacteria</taxon>
        <taxon>Alteromonadales</taxon>
        <taxon>Pseudoalteromonadaceae</taxon>
        <taxon>Pseudoalteromonas</taxon>
    </lineage>
</organism>
<evidence type="ECO:0008006" key="3">
    <source>
        <dbReference type="Google" id="ProtNLM"/>
    </source>
</evidence>